<comment type="catalytic activity">
    <reaction evidence="15 17 19">
        <text>(6S)-NADHX + ADP = AMP + phosphate + NADH + H(+)</text>
        <dbReference type="Rhea" id="RHEA:32223"/>
        <dbReference type="ChEBI" id="CHEBI:15378"/>
        <dbReference type="ChEBI" id="CHEBI:43474"/>
        <dbReference type="ChEBI" id="CHEBI:57945"/>
        <dbReference type="ChEBI" id="CHEBI:64074"/>
        <dbReference type="ChEBI" id="CHEBI:456215"/>
        <dbReference type="ChEBI" id="CHEBI:456216"/>
        <dbReference type="EC" id="4.2.1.136"/>
    </reaction>
</comment>
<keyword evidence="9 18" id="KW-0630">Potassium</keyword>
<name>A0A3S9MZY7_9FLAO</name>
<feature type="binding site" evidence="17">
    <location>
        <position position="441"/>
    </location>
    <ligand>
        <name>(6S)-NADPHX</name>
        <dbReference type="ChEBI" id="CHEBI:64076"/>
    </ligand>
</feature>
<feature type="binding site" evidence="17">
    <location>
        <position position="440"/>
    </location>
    <ligand>
        <name>AMP</name>
        <dbReference type="ChEBI" id="CHEBI:456215"/>
    </ligand>
</feature>
<feature type="domain" description="YjeF N-terminal" evidence="21">
    <location>
        <begin position="9"/>
        <end position="218"/>
    </location>
</feature>
<evidence type="ECO:0000256" key="1">
    <source>
        <dbReference type="ARBA" id="ARBA00000013"/>
    </source>
</evidence>
<feature type="binding site" evidence="18">
    <location>
        <begin position="131"/>
        <end position="137"/>
    </location>
    <ligand>
        <name>(6S)-NADPHX</name>
        <dbReference type="ChEBI" id="CHEBI:64076"/>
    </ligand>
</feature>
<dbReference type="HAMAP" id="MF_01966">
    <property type="entry name" value="NADHX_epimerase"/>
    <property type="match status" value="1"/>
</dbReference>
<protein>
    <recommendedName>
        <fullName evidence="19">Bifunctional NAD(P)H-hydrate repair enzyme</fullName>
    </recommendedName>
    <alternativeName>
        <fullName evidence="19">Nicotinamide nucleotide repair protein</fullName>
    </alternativeName>
    <domain>
        <recommendedName>
            <fullName evidence="19">ADP-dependent (S)-NAD(P)H-hydrate dehydratase</fullName>
            <ecNumber evidence="19">4.2.1.136</ecNumber>
        </recommendedName>
        <alternativeName>
            <fullName evidence="19">ADP-dependent NAD(P)HX dehydratase</fullName>
        </alternativeName>
    </domain>
    <domain>
        <recommendedName>
            <fullName evidence="19">NAD(P)H-hydrate epimerase</fullName>
            <ecNumber evidence="19">5.1.99.6</ecNumber>
        </recommendedName>
    </domain>
</protein>
<dbReference type="OrthoDB" id="9806925at2"/>
<evidence type="ECO:0000256" key="13">
    <source>
        <dbReference type="ARBA" id="ARBA00023268"/>
    </source>
</evidence>
<dbReference type="Gene3D" id="3.40.1190.20">
    <property type="match status" value="1"/>
</dbReference>
<dbReference type="NCBIfam" id="TIGR00196">
    <property type="entry name" value="yjeF_cterm"/>
    <property type="match status" value="1"/>
</dbReference>
<dbReference type="SUPFAM" id="SSF64153">
    <property type="entry name" value="YjeF N-terminal domain-like"/>
    <property type="match status" value="1"/>
</dbReference>
<keyword evidence="13" id="KW-0511">Multifunctional enzyme</keyword>
<feature type="binding site" evidence="17">
    <location>
        <position position="326"/>
    </location>
    <ligand>
        <name>(6S)-NADPHX</name>
        <dbReference type="ChEBI" id="CHEBI:64076"/>
    </ligand>
</feature>
<dbReference type="InterPro" id="IPR036652">
    <property type="entry name" value="YjeF_N_dom_sf"/>
</dbReference>
<dbReference type="PROSITE" id="PS51385">
    <property type="entry name" value="YJEF_N"/>
    <property type="match status" value="1"/>
</dbReference>
<comment type="catalytic activity">
    <reaction evidence="2 18 19">
        <text>(6R)-NADPHX = (6S)-NADPHX</text>
        <dbReference type="Rhea" id="RHEA:32227"/>
        <dbReference type="ChEBI" id="CHEBI:64076"/>
        <dbReference type="ChEBI" id="CHEBI:64077"/>
        <dbReference type="EC" id="5.1.99.6"/>
    </reaction>
</comment>
<keyword evidence="6 17" id="KW-0547">Nucleotide-binding</keyword>
<comment type="catalytic activity">
    <reaction evidence="1 18 19">
        <text>(6R)-NADHX = (6S)-NADHX</text>
        <dbReference type="Rhea" id="RHEA:32215"/>
        <dbReference type="ChEBI" id="CHEBI:64074"/>
        <dbReference type="ChEBI" id="CHEBI:64075"/>
        <dbReference type="EC" id="5.1.99.6"/>
    </reaction>
</comment>
<dbReference type="PANTHER" id="PTHR12592">
    <property type="entry name" value="ATP-DEPENDENT (S)-NAD(P)H-HYDRATE DEHYDRATASE FAMILY MEMBER"/>
    <property type="match status" value="1"/>
</dbReference>
<evidence type="ECO:0000256" key="3">
    <source>
        <dbReference type="ARBA" id="ARBA00006001"/>
    </source>
</evidence>
<evidence type="ECO:0000313" key="22">
    <source>
        <dbReference type="EMBL" id="AZQ44642.1"/>
    </source>
</evidence>
<dbReference type="NCBIfam" id="TIGR00197">
    <property type="entry name" value="yjeF_nterm"/>
    <property type="match status" value="1"/>
</dbReference>
<feature type="binding site" evidence="18">
    <location>
        <position position="163"/>
    </location>
    <ligand>
        <name>K(+)</name>
        <dbReference type="ChEBI" id="CHEBI:29103"/>
    </ligand>
</feature>
<dbReference type="EC" id="5.1.99.6" evidence="19"/>
<comment type="similarity">
    <text evidence="17">Belongs to the NnrD/CARKD family.</text>
</comment>
<evidence type="ECO:0000259" key="21">
    <source>
        <dbReference type="PROSITE" id="PS51385"/>
    </source>
</evidence>
<gene>
    <name evidence="18" type="primary">nnrE</name>
    <name evidence="17" type="synonym">nnrD</name>
    <name evidence="22" type="ORF">EJ995_10475</name>
</gene>
<dbReference type="KEGG" id="noj:EJ995_10475"/>
<comment type="cofactor">
    <cofactor evidence="17">
        <name>Mg(2+)</name>
        <dbReference type="ChEBI" id="CHEBI:18420"/>
    </cofactor>
</comment>
<dbReference type="RefSeq" id="WP_126448279.1">
    <property type="nucleotide sequence ID" value="NZ_CP034549.1"/>
</dbReference>
<dbReference type="PANTHER" id="PTHR12592:SF0">
    <property type="entry name" value="ATP-DEPENDENT (S)-NAD(P)H-HYDRATE DEHYDRATASE"/>
    <property type="match status" value="1"/>
</dbReference>
<dbReference type="EC" id="4.2.1.136" evidence="19"/>
<dbReference type="GO" id="GO:0052855">
    <property type="term" value="F:ADP-dependent NAD(P)H-hydrate dehydratase activity"/>
    <property type="evidence" value="ECO:0007669"/>
    <property type="project" value="UniProtKB-UniRule"/>
</dbReference>
<comment type="function">
    <text evidence="17">Catalyzes the dehydration of the S-form of NAD(P)HX at the expense of ADP, which is converted to AMP. Together with NAD(P)HX epimerase, which catalyzes the epimerization of the S- and R-forms, the enzyme allows the repair of both epimers of NAD(P)HX, a damaged form of NAD(P)H that is a result of enzymatic or heat-dependent hydration.</text>
</comment>
<dbReference type="InterPro" id="IPR029056">
    <property type="entry name" value="Ribokinase-like"/>
</dbReference>
<keyword evidence="11 18" id="KW-0413">Isomerase</keyword>
<dbReference type="HAMAP" id="MF_01965">
    <property type="entry name" value="NADHX_dehydratase"/>
    <property type="match status" value="1"/>
</dbReference>
<dbReference type="InterPro" id="IPR017953">
    <property type="entry name" value="Carbohydrate_kinase_pred_CS"/>
</dbReference>
<evidence type="ECO:0000259" key="20">
    <source>
        <dbReference type="PROSITE" id="PS51383"/>
    </source>
</evidence>
<evidence type="ECO:0000256" key="4">
    <source>
        <dbReference type="ARBA" id="ARBA00009524"/>
    </source>
</evidence>
<comment type="cofactor">
    <cofactor evidence="18 19">
        <name>K(+)</name>
        <dbReference type="ChEBI" id="CHEBI:29103"/>
    </cofactor>
    <text evidence="18 19">Binds 1 potassium ion per subunit.</text>
</comment>
<evidence type="ECO:0000256" key="16">
    <source>
        <dbReference type="ARBA" id="ARBA00049209"/>
    </source>
</evidence>
<dbReference type="PROSITE" id="PS51383">
    <property type="entry name" value="YJEF_C_3"/>
    <property type="match status" value="1"/>
</dbReference>
<comment type="similarity">
    <text evidence="18">Belongs to the NnrE/AIBP family.</text>
</comment>
<keyword evidence="7 17" id="KW-0067">ATP-binding</keyword>
<dbReference type="PIRSF" id="PIRSF017184">
    <property type="entry name" value="Nnr"/>
    <property type="match status" value="1"/>
</dbReference>
<evidence type="ECO:0000256" key="15">
    <source>
        <dbReference type="ARBA" id="ARBA00048238"/>
    </source>
</evidence>
<dbReference type="GO" id="GO:0005524">
    <property type="term" value="F:ATP binding"/>
    <property type="evidence" value="ECO:0007669"/>
    <property type="project" value="UniProtKB-UniRule"/>
</dbReference>
<feature type="binding site" evidence="18">
    <location>
        <position position="160"/>
    </location>
    <ligand>
        <name>(6S)-NADPHX</name>
        <dbReference type="ChEBI" id="CHEBI:64076"/>
    </ligand>
</feature>
<sequence length="509" mass="54844">MKILSAQQLAQADQATLKSQNITSDELMERVAQLVFERMHQRLNGAPVPIKIFCGIGNNGGDGLAIARHMIQHGYHVTTYITNCSKHRSDDFLKNYERIKDITKDWPILLDCKDDIPAIDNGDIVVDAIFGTGLNRPVDGWMADLFEAINATQAFTVAVDMPSGLLADTAQPENSAIIKADHTFTFQTPKLSFFQVDTGDFVGTFEVIDIGLDPAYINQAQPIATLITREAAQNIYKPRKKFTHKGDYGHVVCVAGHESTMGAAVLCAGAAINAGAGKVTAYIPNDGDIIMQTSLPEVMTLLDDDDHALSDIRIPVKDYVMCIGPGIGQDDVTVSAFAKAIKYQSSPIVIDADGLNILANKRAFLKEVPAQSILTPHDGELERLVGKWNNSTERLEKAKELSKKYDVILVLKGAHTMTVSGDHVYINDSGNPGMATAGSGDVLAGMISSLIAQGYEPLMAAVFGVYIHGAAGDLVAQSYAHEGLKASLISNFIGAAILQLFRNPEASNS</sequence>
<evidence type="ECO:0000256" key="18">
    <source>
        <dbReference type="HAMAP-Rule" id="MF_01966"/>
    </source>
</evidence>
<evidence type="ECO:0000256" key="11">
    <source>
        <dbReference type="ARBA" id="ARBA00023235"/>
    </source>
</evidence>
<reference evidence="22 23" key="1">
    <citation type="submission" date="2018-12" db="EMBL/GenBank/DDBJ databases">
        <title>Complete genome of Nonlabens sp. MJ115.</title>
        <authorList>
            <person name="Choi H.S."/>
            <person name="Jung J."/>
        </authorList>
    </citation>
    <scope>NUCLEOTIDE SEQUENCE [LARGE SCALE GENOMIC DNA]</scope>
    <source>
        <strain evidence="22 23">MJ115</strain>
    </source>
</reference>
<feature type="binding site" evidence="18">
    <location>
        <position position="59"/>
    </location>
    <ligand>
        <name>K(+)</name>
        <dbReference type="ChEBI" id="CHEBI:29103"/>
    </ligand>
</feature>
<dbReference type="Proteomes" id="UP000279600">
    <property type="component" value="Chromosome"/>
</dbReference>
<evidence type="ECO:0000256" key="5">
    <source>
        <dbReference type="ARBA" id="ARBA00022723"/>
    </source>
</evidence>
<comment type="subunit">
    <text evidence="17">Homotetramer.</text>
</comment>
<dbReference type="InterPro" id="IPR000631">
    <property type="entry name" value="CARKD"/>
</dbReference>
<comment type="function">
    <text evidence="18">Catalyzes the epimerization of the S- and R-forms of NAD(P)HX, a damaged form of NAD(P)H that is a result of enzymatic or heat-dependent hydration. This is a prerequisite for the S-specific NAD(P)H-hydrate dehydratase to allow the repair of both epimers of NAD(P)HX.</text>
</comment>
<organism evidence="22 23">
    <name type="scientific">Nonlabens ponticola</name>
    <dbReference type="NCBI Taxonomy" id="2496866"/>
    <lineage>
        <taxon>Bacteria</taxon>
        <taxon>Pseudomonadati</taxon>
        <taxon>Bacteroidota</taxon>
        <taxon>Flavobacteriia</taxon>
        <taxon>Flavobacteriales</taxon>
        <taxon>Flavobacteriaceae</taxon>
        <taxon>Nonlabens</taxon>
    </lineage>
</organism>
<dbReference type="GO" id="GO:0110051">
    <property type="term" value="P:metabolite repair"/>
    <property type="evidence" value="ECO:0007669"/>
    <property type="project" value="TreeGrafter"/>
</dbReference>
<evidence type="ECO:0000256" key="14">
    <source>
        <dbReference type="ARBA" id="ARBA00025153"/>
    </source>
</evidence>
<keyword evidence="5 18" id="KW-0479">Metal-binding</keyword>
<dbReference type="GO" id="GO:0052856">
    <property type="term" value="F:NAD(P)HX epimerase activity"/>
    <property type="evidence" value="ECO:0007669"/>
    <property type="project" value="UniProtKB-UniRule"/>
</dbReference>
<dbReference type="Gene3D" id="3.40.50.10260">
    <property type="entry name" value="YjeF N-terminal domain"/>
    <property type="match status" value="1"/>
</dbReference>
<comment type="function">
    <text evidence="14 19">Bifunctional enzyme that catalyzes the epimerization of the S- and R-forms of NAD(P)HX and the dehydration of the S-form of NAD(P)HX at the expense of ADP, which is converted to AMP. This allows the repair of both epimers of NAD(P)HX, a damaged form of NAD(P)H that is a result of enzymatic or heat-dependent hydration.</text>
</comment>
<evidence type="ECO:0000256" key="9">
    <source>
        <dbReference type="ARBA" id="ARBA00022958"/>
    </source>
</evidence>
<proteinExistence type="inferred from homology"/>
<evidence type="ECO:0000256" key="19">
    <source>
        <dbReference type="PIRNR" id="PIRNR017184"/>
    </source>
</evidence>
<dbReference type="CDD" id="cd01171">
    <property type="entry name" value="YXKO-related"/>
    <property type="match status" value="1"/>
</dbReference>
<feature type="domain" description="YjeF C-terminal" evidence="20">
    <location>
        <begin position="228"/>
        <end position="500"/>
    </location>
</feature>
<dbReference type="GO" id="GO:0046872">
    <property type="term" value="F:metal ion binding"/>
    <property type="evidence" value="ECO:0007669"/>
    <property type="project" value="UniProtKB-UniRule"/>
</dbReference>
<feature type="binding site" evidence="17">
    <location>
        <position position="377"/>
    </location>
    <ligand>
        <name>(6S)-NADPHX</name>
        <dbReference type="ChEBI" id="CHEBI:64076"/>
    </ligand>
</feature>
<dbReference type="InterPro" id="IPR030677">
    <property type="entry name" value="Nnr"/>
</dbReference>
<comment type="caution">
    <text evidence="18">Lacks conserved residue(s) required for the propagation of feature annotation.</text>
</comment>
<evidence type="ECO:0000256" key="7">
    <source>
        <dbReference type="ARBA" id="ARBA00022840"/>
    </source>
</evidence>
<dbReference type="Pfam" id="PF01256">
    <property type="entry name" value="Carb_kinase"/>
    <property type="match status" value="1"/>
</dbReference>
<feature type="binding site" evidence="17">
    <location>
        <position position="263"/>
    </location>
    <ligand>
        <name>(6S)-NADPHX</name>
        <dbReference type="ChEBI" id="CHEBI:64076"/>
    </ligand>
</feature>
<dbReference type="EMBL" id="CP034549">
    <property type="protein sequence ID" value="AZQ44642.1"/>
    <property type="molecule type" value="Genomic_DNA"/>
</dbReference>
<dbReference type="GO" id="GO:0046496">
    <property type="term" value="P:nicotinamide nucleotide metabolic process"/>
    <property type="evidence" value="ECO:0007669"/>
    <property type="project" value="UniProtKB-UniRule"/>
</dbReference>
<evidence type="ECO:0000256" key="17">
    <source>
        <dbReference type="HAMAP-Rule" id="MF_01965"/>
    </source>
</evidence>
<dbReference type="SUPFAM" id="SSF53613">
    <property type="entry name" value="Ribokinase-like"/>
    <property type="match status" value="1"/>
</dbReference>
<evidence type="ECO:0000256" key="12">
    <source>
        <dbReference type="ARBA" id="ARBA00023239"/>
    </source>
</evidence>
<dbReference type="InterPro" id="IPR004443">
    <property type="entry name" value="YjeF_N_dom"/>
</dbReference>
<comment type="similarity">
    <text evidence="3 19">In the N-terminal section; belongs to the NnrE/AIBP family.</text>
</comment>
<evidence type="ECO:0000256" key="2">
    <source>
        <dbReference type="ARBA" id="ARBA00000909"/>
    </source>
</evidence>
<evidence type="ECO:0000256" key="6">
    <source>
        <dbReference type="ARBA" id="ARBA00022741"/>
    </source>
</evidence>
<keyword evidence="8 17" id="KW-0521">NADP</keyword>
<comment type="catalytic activity">
    <reaction evidence="16 17 19">
        <text>(6S)-NADPHX + ADP = AMP + phosphate + NADPH + H(+)</text>
        <dbReference type="Rhea" id="RHEA:32235"/>
        <dbReference type="ChEBI" id="CHEBI:15378"/>
        <dbReference type="ChEBI" id="CHEBI:43474"/>
        <dbReference type="ChEBI" id="CHEBI:57783"/>
        <dbReference type="ChEBI" id="CHEBI:64076"/>
        <dbReference type="ChEBI" id="CHEBI:456215"/>
        <dbReference type="ChEBI" id="CHEBI:456216"/>
        <dbReference type="EC" id="4.2.1.136"/>
    </reaction>
</comment>
<feature type="binding site" evidence="17">
    <location>
        <begin position="412"/>
        <end position="416"/>
    </location>
    <ligand>
        <name>AMP</name>
        <dbReference type="ChEBI" id="CHEBI:456215"/>
    </ligand>
</feature>
<keyword evidence="10 17" id="KW-0520">NAD</keyword>
<dbReference type="AlphaFoldDB" id="A0A3S9MZY7"/>
<keyword evidence="23" id="KW-1185">Reference proteome</keyword>
<feature type="binding site" evidence="18">
    <location>
        <position position="127"/>
    </location>
    <ligand>
        <name>K(+)</name>
        <dbReference type="ChEBI" id="CHEBI:29103"/>
    </ligand>
</feature>
<dbReference type="PROSITE" id="PS01050">
    <property type="entry name" value="YJEF_C_2"/>
    <property type="match status" value="1"/>
</dbReference>
<evidence type="ECO:0000256" key="8">
    <source>
        <dbReference type="ARBA" id="ARBA00022857"/>
    </source>
</evidence>
<feature type="binding site" evidence="18">
    <location>
        <begin position="58"/>
        <end position="62"/>
    </location>
    <ligand>
        <name>(6S)-NADPHX</name>
        <dbReference type="ChEBI" id="CHEBI:64076"/>
    </ligand>
</feature>
<keyword evidence="12 17" id="KW-0456">Lyase</keyword>
<evidence type="ECO:0000256" key="10">
    <source>
        <dbReference type="ARBA" id="ARBA00023027"/>
    </source>
</evidence>
<dbReference type="Pfam" id="PF03853">
    <property type="entry name" value="YjeF_N"/>
    <property type="match status" value="1"/>
</dbReference>
<accession>A0A3S9MZY7</accession>
<evidence type="ECO:0000313" key="23">
    <source>
        <dbReference type="Proteomes" id="UP000279600"/>
    </source>
</evidence>
<comment type="similarity">
    <text evidence="4 19">In the C-terminal section; belongs to the NnrD/CARKD family.</text>
</comment>